<sequence>MRDFDEKNYINTLEKINKNQYNKFYNKKILITGANGLIGGTLLDFFQFLNDKYNANILIYALVRSKFISQKFFSNSNVIVLNQSVEDLISIDSDLDYIFHIASNAHPKAYDQFPVETIMITVRGTENVLKLSHETGARLLFVSSSEVYGELDRNFDSHLEENYGKIDILSPRSCYSESKRLAETLICSYIKEFKVNAVIVRPAYIFGPRFSESNTRADVEFIKSCLSKENIILRSEGVQKRSYTYVFDCVTAMLEVMLDGKNGEAYNISSDFGNVQLREFAQILADKAGVNLQFDISDTKGGSQIVNSLLSNSKLKKLGWTESFNMENAIDNLFSILI</sequence>
<proteinExistence type="predicted"/>
<evidence type="ECO:0000256" key="3">
    <source>
        <dbReference type="ARBA" id="ARBA00023027"/>
    </source>
</evidence>
<comment type="cofactor">
    <cofactor evidence="1">
        <name>NAD(+)</name>
        <dbReference type="ChEBI" id="CHEBI:57540"/>
    </cofactor>
</comment>
<keyword evidence="2" id="KW-0210">Decarboxylase</keyword>
<keyword evidence="3" id="KW-0520">NAD</keyword>
<dbReference type="Proteomes" id="UP000182015">
    <property type="component" value="Unassembled WGS sequence"/>
</dbReference>
<dbReference type="GO" id="GO:0005737">
    <property type="term" value="C:cytoplasm"/>
    <property type="evidence" value="ECO:0007669"/>
    <property type="project" value="TreeGrafter"/>
</dbReference>
<protein>
    <recommendedName>
        <fullName evidence="5">NAD-dependent epimerase/dehydratase domain-containing protein</fullName>
    </recommendedName>
</protein>
<evidence type="ECO:0000313" key="7">
    <source>
        <dbReference type="Proteomes" id="UP000182015"/>
    </source>
</evidence>
<keyword evidence="4" id="KW-0456">Lyase</keyword>
<evidence type="ECO:0000256" key="4">
    <source>
        <dbReference type="ARBA" id="ARBA00023239"/>
    </source>
</evidence>
<evidence type="ECO:0000256" key="1">
    <source>
        <dbReference type="ARBA" id="ARBA00001911"/>
    </source>
</evidence>
<evidence type="ECO:0000259" key="5">
    <source>
        <dbReference type="Pfam" id="PF01370"/>
    </source>
</evidence>
<dbReference type="AlphaFoldDB" id="A0A1L8MPG4"/>
<dbReference type="STRING" id="1856638.A9Q68_03625"/>
<dbReference type="InterPro" id="IPR001509">
    <property type="entry name" value="Epimerase_deHydtase"/>
</dbReference>
<evidence type="ECO:0000256" key="2">
    <source>
        <dbReference type="ARBA" id="ARBA00022793"/>
    </source>
</evidence>
<reference evidence="7" key="1">
    <citation type="submission" date="2016-06" db="EMBL/GenBank/DDBJ databases">
        <authorList>
            <person name="de Vries S.P.W."/>
            <person name="Hadjirin N.F."/>
            <person name="Lay E.M."/>
            <person name="Zadoks R.N."/>
            <person name="Peacock S.J."/>
            <person name="Parkhill J."/>
            <person name="Grant A.J."/>
            <person name="Mcdougall S."/>
            <person name="Holmes M.A."/>
        </authorList>
    </citation>
    <scope>NUCLEOTIDE SEQUENCE [LARGE SCALE GENOMIC DNA]</scope>
    <source>
        <strain evidence="7">NZ1587</strain>
    </source>
</reference>
<accession>A0A1L8MPG4</accession>
<dbReference type="PANTHER" id="PTHR43078:SF6">
    <property type="entry name" value="UDP-GLUCURONIC ACID DECARBOXYLASE 1"/>
    <property type="match status" value="1"/>
</dbReference>
<dbReference type="PANTHER" id="PTHR43078">
    <property type="entry name" value="UDP-GLUCURONIC ACID DECARBOXYLASE-RELATED"/>
    <property type="match status" value="1"/>
</dbReference>
<keyword evidence="7" id="KW-1185">Reference proteome</keyword>
<dbReference type="RefSeq" id="WP_071793330.1">
    <property type="nucleotide sequence ID" value="NZ_LZDD01000001.1"/>
</dbReference>
<dbReference type="GO" id="GO:0048040">
    <property type="term" value="F:UDP-glucuronate decarboxylase activity"/>
    <property type="evidence" value="ECO:0007669"/>
    <property type="project" value="TreeGrafter"/>
</dbReference>
<feature type="domain" description="NAD-dependent epimerase/dehydratase" evidence="5">
    <location>
        <begin position="29"/>
        <end position="268"/>
    </location>
</feature>
<dbReference type="EMBL" id="LZDD01000001">
    <property type="protein sequence ID" value="OJF72648.1"/>
    <property type="molecule type" value="Genomic_DNA"/>
</dbReference>
<dbReference type="InterPro" id="IPR036291">
    <property type="entry name" value="NAD(P)-bd_dom_sf"/>
</dbReference>
<evidence type="ECO:0000313" key="6">
    <source>
        <dbReference type="EMBL" id="OJF72648.1"/>
    </source>
</evidence>
<dbReference type="Pfam" id="PF01370">
    <property type="entry name" value="Epimerase"/>
    <property type="match status" value="1"/>
</dbReference>
<name>A0A1L8MPG4_9STRE</name>
<dbReference type="GO" id="GO:0070403">
    <property type="term" value="F:NAD+ binding"/>
    <property type="evidence" value="ECO:0007669"/>
    <property type="project" value="InterPro"/>
</dbReference>
<dbReference type="OrthoDB" id="9771073at2"/>
<comment type="caution">
    <text evidence="6">The sequence shown here is derived from an EMBL/GenBank/DDBJ whole genome shotgun (WGS) entry which is preliminary data.</text>
</comment>
<organism evidence="6 7">
    <name type="scientific">Streptococcus bovimastitidis</name>
    <dbReference type="NCBI Taxonomy" id="1856638"/>
    <lineage>
        <taxon>Bacteria</taxon>
        <taxon>Bacillati</taxon>
        <taxon>Bacillota</taxon>
        <taxon>Bacilli</taxon>
        <taxon>Lactobacillales</taxon>
        <taxon>Streptococcaceae</taxon>
        <taxon>Streptococcus</taxon>
    </lineage>
</organism>
<dbReference type="InterPro" id="IPR044516">
    <property type="entry name" value="UXS-like"/>
</dbReference>
<gene>
    <name evidence="6" type="ORF">A9Q68_03625</name>
</gene>
<dbReference type="GO" id="GO:0042732">
    <property type="term" value="P:D-xylose metabolic process"/>
    <property type="evidence" value="ECO:0007669"/>
    <property type="project" value="InterPro"/>
</dbReference>
<dbReference type="SUPFAM" id="SSF51735">
    <property type="entry name" value="NAD(P)-binding Rossmann-fold domains"/>
    <property type="match status" value="1"/>
</dbReference>
<dbReference type="Gene3D" id="3.40.50.720">
    <property type="entry name" value="NAD(P)-binding Rossmann-like Domain"/>
    <property type="match status" value="1"/>
</dbReference>